<sequence>MEPMEWVTLIRAVWARRRTIYAGLALLAPFLLTGLLVLFVLFAGGAAVPATALQTPQCQQQLQSQGISADTGVSFGPGPVNNGKAVIAAGLQMKVPEKGIIIGLAVGMEESGLRNLANSNVPESLQIPHEGVGHDHLSVGIMQQQPWWGPLRDLMTPGVAAQKFFTKLLKIGGWENMAPTVAAQAVQGSAFPDAYAEFVAGAKIFYAKYLREVQAASGRPAPPRTVTDDRGRDVCGVARNPSAAPPANLAPGTAAGVAAVRAAEAQIGLPYVWGGGTINGPSGGGFDCSGLVLFAIYQGSGHRIVLPHLTYDMVHFGQIVPRTAVQPGDVVFLNPDSRGPGHVALVVNPSTIIEAPDFGIPVKLSPFPTRFVVIKRVL</sequence>
<accession>A0AAJ1SAP1</accession>
<evidence type="ECO:0000256" key="1">
    <source>
        <dbReference type="ARBA" id="ARBA00007074"/>
    </source>
</evidence>
<reference evidence="6" key="1">
    <citation type="submission" date="2023-06" db="EMBL/GenBank/DDBJ databases">
        <title>Identification of two novel mycobacterium reveal diversities and complexities of Mycobacterium gordonae clade.</title>
        <authorList>
            <person name="Matsumoto Y."/>
            <person name="Nakamura S."/>
            <person name="Motooka D."/>
            <person name="Fukushima K."/>
        </authorList>
    </citation>
    <scope>NUCLEOTIDE SEQUENCE</scope>
    <source>
        <strain evidence="6">TY812</strain>
    </source>
</reference>
<dbReference type="RefSeq" id="WP_306255841.1">
    <property type="nucleotide sequence ID" value="NZ_JAUFSA010000004.1"/>
</dbReference>
<keyword evidence="4" id="KW-0788">Thiol protease</keyword>
<dbReference type="InterPro" id="IPR038765">
    <property type="entry name" value="Papain-like_cys_pep_sf"/>
</dbReference>
<dbReference type="GO" id="GO:0008234">
    <property type="term" value="F:cysteine-type peptidase activity"/>
    <property type="evidence" value="ECO:0007669"/>
    <property type="project" value="UniProtKB-KW"/>
</dbReference>
<name>A0AAJ1SAP1_9MYCO</name>
<dbReference type="GO" id="GO:0006508">
    <property type="term" value="P:proteolysis"/>
    <property type="evidence" value="ECO:0007669"/>
    <property type="project" value="UniProtKB-KW"/>
</dbReference>
<dbReference type="Gene3D" id="3.90.1720.10">
    <property type="entry name" value="endopeptidase domain like (from Nostoc punctiforme)"/>
    <property type="match status" value="1"/>
</dbReference>
<dbReference type="AlphaFoldDB" id="A0AAJ1SAP1"/>
<dbReference type="Pfam" id="PF00877">
    <property type="entry name" value="NLPC_P60"/>
    <property type="match status" value="1"/>
</dbReference>
<evidence type="ECO:0000256" key="4">
    <source>
        <dbReference type="ARBA" id="ARBA00022807"/>
    </source>
</evidence>
<proteinExistence type="inferred from homology"/>
<evidence type="ECO:0000256" key="2">
    <source>
        <dbReference type="ARBA" id="ARBA00022670"/>
    </source>
</evidence>
<evidence type="ECO:0000313" key="6">
    <source>
        <dbReference type="EMBL" id="MDP7739252.1"/>
    </source>
</evidence>
<comment type="similarity">
    <text evidence="1">Belongs to the peptidase C40 family.</text>
</comment>
<organism evidence="6 7">
    <name type="scientific">Mycobacterium paragordonae</name>
    <dbReference type="NCBI Taxonomy" id="1389713"/>
    <lineage>
        <taxon>Bacteria</taxon>
        <taxon>Bacillati</taxon>
        <taxon>Actinomycetota</taxon>
        <taxon>Actinomycetes</taxon>
        <taxon>Mycobacteriales</taxon>
        <taxon>Mycobacteriaceae</taxon>
        <taxon>Mycobacterium</taxon>
    </lineage>
</organism>
<dbReference type="Proteomes" id="UP001229081">
    <property type="component" value="Unassembled WGS sequence"/>
</dbReference>
<feature type="domain" description="NlpC/P60" evidence="5">
    <location>
        <begin position="253"/>
        <end position="378"/>
    </location>
</feature>
<dbReference type="InterPro" id="IPR051794">
    <property type="entry name" value="PG_Endopeptidase_C40"/>
</dbReference>
<keyword evidence="2" id="KW-0645">Protease</keyword>
<dbReference type="SUPFAM" id="SSF54001">
    <property type="entry name" value="Cysteine proteinases"/>
    <property type="match status" value="1"/>
</dbReference>
<keyword evidence="3" id="KW-0378">Hydrolase</keyword>
<evidence type="ECO:0000256" key="3">
    <source>
        <dbReference type="ARBA" id="ARBA00022801"/>
    </source>
</evidence>
<evidence type="ECO:0000259" key="5">
    <source>
        <dbReference type="PROSITE" id="PS51935"/>
    </source>
</evidence>
<dbReference type="InterPro" id="IPR000064">
    <property type="entry name" value="NLP_P60_dom"/>
</dbReference>
<protein>
    <submittedName>
        <fullName evidence="6">NlpC/P60 family protein</fullName>
    </submittedName>
</protein>
<evidence type="ECO:0000313" key="7">
    <source>
        <dbReference type="Proteomes" id="UP001229081"/>
    </source>
</evidence>
<gene>
    <name evidence="6" type="ORF">QXL92_31455</name>
</gene>
<dbReference type="PROSITE" id="PS51935">
    <property type="entry name" value="NLPC_P60"/>
    <property type="match status" value="1"/>
</dbReference>
<dbReference type="PANTHER" id="PTHR47359">
    <property type="entry name" value="PEPTIDOGLYCAN DL-ENDOPEPTIDASE CWLO"/>
    <property type="match status" value="1"/>
</dbReference>
<dbReference type="EMBL" id="JAUFSA010000004">
    <property type="protein sequence ID" value="MDP7739252.1"/>
    <property type="molecule type" value="Genomic_DNA"/>
</dbReference>
<comment type="caution">
    <text evidence="6">The sequence shown here is derived from an EMBL/GenBank/DDBJ whole genome shotgun (WGS) entry which is preliminary data.</text>
</comment>
<dbReference type="PANTHER" id="PTHR47359:SF3">
    <property type="entry name" value="NLP_P60 DOMAIN-CONTAINING PROTEIN-RELATED"/>
    <property type="match status" value="1"/>
</dbReference>